<name>A0AA49X3C5_9VIRU</name>
<accession>A0AA49X3C5</accession>
<evidence type="ECO:0000313" key="1">
    <source>
        <dbReference type="EMBL" id="WLJ25380.1"/>
    </source>
</evidence>
<proteinExistence type="predicted"/>
<reference evidence="1" key="1">
    <citation type="submission" date="2023-04" db="EMBL/GenBank/DDBJ databases">
        <title>The human skin virome in hidradenitis suppurativa patients.</title>
        <authorList>
            <person name="Jansen D."/>
        </authorList>
    </citation>
    <scope>NUCLEOTIDE SEQUENCE</scope>
    <source>
        <strain evidence="1">VC3_JansenPhageA</strain>
    </source>
</reference>
<protein>
    <submittedName>
        <fullName evidence="1">Apoptosis regulator</fullName>
    </submittedName>
</protein>
<organism evidence="1">
    <name type="scientific">Staphylococcus phage HS04</name>
    <dbReference type="NCBI Taxonomy" id="3056398"/>
    <lineage>
        <taxon>Viruses</taxon>
    </lineage>
</organism>
<dbReference type="EMBL" id="OQ890309">
    <property type="protein sequence ID" value="WLJ25380.1"/>
    <property type="molecule type" value="Genomic_DNA"/>
</dbReference>
<sequence>MKDNKWITLKDELTQSYIKLRGKSNKISNDLPTVEIANILVGRKVLKQQLQRMDELDGTHEFQNLLSDLERGSDGQ</sequence>